<dbReference type="EMBL" id="NIZT01000017">
    <property type="protein sequence ID" value="RBQ23849.1"/>
    <property type="molecule type" value="Genomic_DNA"/>
</dbReference>
<dbReference type="Proteomes" id="UP000253099">
    <property type="component" value="Unassembled WGS sequence"/>
</dbReference>
<protein>
    <recommendedName>
        <fullName evidence="10">Right handed beta helix domain-containing protein</fullName>
    </recommendedName>
</protein>
<dbReference type="NCBIfam" id="TIGR01376">
    <property type="entry name" value="POMP_repeat"/>
    <property type="match status" value="1"/>
</dbReference>
<sequence length="145" mass="15476">MDYLLIIGIFYLFFISISCVSAVGHVVSRTDFSDIQTTISGSVDGDTILLGNKVYMGSGSQTVVSNKMNLTISGSSNSDRATLNARSLSRIVIVDDDFTVTFRFVNFINGNSGSGSGGAIAARNTIDIENCTIRDNTGVVVKLFL</sequence>
<comment type="caution">
    <text evidence="8">The sequence shown here is derived from an EMBL/GenBank/DDBJ whole genome shotgun (WGS) entry which is preliminary data.</text>
</comment>
<evidence type="ECO:0000256" key="5">
    <source>
        <dbReference type="ARBA" id="ARBA00022729"/>
    </source>
</evidence>
<reference evidence="8 9" key="1">
    <citation type="submission" date="2018-06" db="EMBL/GenBank/DDBJ databases">
        <title>Genomic insight into two independent archaeal endosymbiosis events.</title>
        <authorList>
            <person name="Lind A.E."/>
            <person name="Lewis W.H."/>
            <person name="Spang A."/>
            <person name="Guy L."/>
            <person name="Embley M.T."/>
            <person name="Ettema T.J.G."/>
        </authorList>
    </citation>
    <scope>NUCLEOTIDE SEQUENCE [LARGE SCALE GENOMIC DNA]</scope>
    <source>
        <strain evidence="8">NOE</strain>
    </source>
</reference>
<keyword evidence="7" id="KW-0998">Cell outer membrane</keyword>
<dbReference type="InterPro" id="IPR003368">
    <property type="entry name" value="POMP_repeat"/>
</dbReference>
<keyword evidence="5" id="KW-0732">Signal</keyword>
<keyword evidence="6" id="KW-0472">Membrane</keyword>
<keyword evidence="4" id="KW-0964">Secreted</keyword>
<gene>
    <name evidence="8" type="ORF">ALNOE001_06400</name>
</gene>
<dbReference type="SUPFAM" id="SSF51126">
    <property type="entry name" value="Pectin lyase-like"/>
    <property type="match status" value="1"/>
</dbReference>
<organism evidence="8 9">
    <name type="scientific">Candidatus Methanobinarius endosymbioticus</name>
    <dbReference type="NCBI Taxonomy" id="2006182"/>
    <lineage>
        <taxon>Archaea</taxon>
        <taxon>Methanobacteriati</taxon>
        <taxon>Methanobacteriota</taxon>
        <taxon>Methanomada group</taxon>
        <taxon>Methanobacteria</taxon>
        <taxon>Methanobacteriales</taxon>
        <taxon>Methanobacteriaceae</taxon>
        <taxon>Candidatus Methanobinarius</taxon>
    </lineage>
</organism>
<evidence type="ECO:0000313" key="9">
    <source>
        <dbReference type="Proteomes" id="UP000253099"/>
    </source>
</evidence>
<dbReference type="InterPro" id="IPR011050">
    <property type="entry name" value="Pectin_lyase_fold/virulence"/>
</dbReference>
<name>A0A366MED2_9EURY</name>
<proteinExistence type="predicted"/>
<evidence type="ECO:0000256" key="3">
    <source>
        <dbReference type="ARBA" id="ARBA00004613"/>
    </source>
</evidence>
<dbReference type="AlphaFoldDB" id="A0A366MED2"/>
<comment type="subcellular location">
    <subcellularLocation>
        <location evidence="1">Cell envelope</location>
    </subcellularLocation>
    <subcellularLocation>
        <location evidence="2">Cell outer membrane</location>
    </subcellularLocation>
    <subcellularLocation>
        <location evidence="3">Secreted</location>
    </subcellularLocation>
</comment>
<dbReference type="GO" id="GO:0005576">
    <property type="term" value="C:extracellular region"/>
    <property type="evidence" value="ECO:0007669"/>
    <property type="project" value="UniProtKB-SubCell"/>
</dbReference>
<evidence type="ECO:0000256" key="7">
    <source>
        <dbReference type="ARBA" id="ARBA00023237"/>
    </source>
</evidence>
<evidence type="ECO:0000256" key="6">
    <source>
        <dbReference type="ARBA" id="ARBA00023136"/>
    </source>
</evidence>
<evidence type="ECO:0000256" key="2">
    <source>
        <dbReference type="ARBA" id="ARBA00004442"/>
    </source>
</evidence>
<evidence type="ECO:0008006" key="10">
    <source>
        <dbReference type="Google" id="ProtNLM"/>
    </source>
</evidence>
<keyword evidence="9" id="KW-1185">Reference proteome</keyword>
<evidence type="ECO:0000256" key="4">
    <source>
        <dbReference type="ARBA" id="ARBA00022525"/>
    </source>
</evidence>
<accession>A0A366MED2</accession>
<evidence type="ECO:0000256" key="1">
    <source>
        <dbReference type="ARBA" id="ARBA00004196"/>
    </source>
</evidence>
<evidence type="ECO:0000313" key="8">
    <source>
        <dbReference type="EMBL" id="RBQ23849.1"/>
    </source>
</evidence>